<comment type="similarity">
    <text evidence="1">Belongs to the nitroreductase family.</text>
</comment>
<keyword evidence="2" id="KW-0560">Oxidoreductase</keyword>
<dbReference type="Gene3D" id="3.40.109.10">
    <property type="entry name" value="NADH Oxidase"/>
    <property type="match status" value="1"/>
</dbReference>
<dbReference type="OrthoDB" id="9802760at2"/>
<keyword evidence="5" id="KW-1185">Reference proteome</keyword>
<organism evidence="4 5">
    <name type="scientific">Companilactobacillus suantsaicola</name>
    <dbReference type="NCBI Taxonomy" id="2487723"/>
    <lineage>
        <taxon>Bacteria</taxon>
        <taxon>Bacillati</taxon>
        <taxon>Bacillota</taxon>
        <taxon>Bacilli</taxon>
        <taxon>Lactobacillales</taxon>
        <taxon>Lactobacillaceae</taxon>
        <taxon>Companilactobacillus</taxon>
    </lineage>
</organism>
<dbReference type="GO" id="GO:0016491">
    <property type="term" value="F:oxidoreductase activity"/>
    <property type="evidence" value="ECO:0007669"/>
    <property type="project" value="UniProtKB-KW"/>
</dbReference>
<accession>A0A4Z0JIR1</accession>
<dbReference type="InterPro" id="IPR000415">
    <property type="entry name" value="Nitroreductase-like"/>
</dbReference>
<dbReference type="Proteomes" id="UP000298021">
    <property type="component" value="Unassembled WGS sequence"/>
</dbReference>
<name>A0A4Z0JIR1_9LACO</name>
<evidence type="ECO:0000256" key="2">
    <source>
        <dbReference type="ARBA" id="ARBA00023002"/>
    </source>
</evidence>
<dbReference type="EMBL" id="RKLY01000019">
    <property type="protein sequence ID" value="TGD22755.1"/>
    <property type="molecule type" value="Genomic_DNA"/>
</dbReference>
<dbReference type="SUPFAM" id="SSF55469">
    <property type="entry name" value="FMN-dependent nitroreductase-like"/>
    <property type="match status" value="1"/>
</dbReference>
<evidence type="ECO:0000256" key="1">
    <source>
        <dbReference type="ARBA" id="ARBA00007118"/>
    </source>
</evidence>
<feature type="domain" description="Nitroreductase" evidence="3">
    <location>
        <begin position="164"/>
        <end position="217"/>
    </location>
</feature>
<gene>
    <name evidence="4" type="ORF">EGT49_08215</name>
</gene>
<sequence length="329" mass="38131">MSIKKEMKKILPSVIVKEIKKMNKRRFLYKNYLNDLNGYSKYSGMWERSDEKQIKAKLIFYSHAIEKGLSHPNFRVRFGKRALNNLFHYLSKYNELNYNLNSMEYLNAISVLKAYDDKHKNLNVPMPKFHKKFDRFKYDSAPDVAGSDVLYLNKKNMSFSELIFERHSVREFDDSNVDLSKVKNSVEMAIRTPSVCNRQPWKVYLTNDSKRIKKLLELQGGFKGYTIPPVLSLVTVDLSSFISVTERNEPFVDGGMFVMSFLYALTDNGLASCTLNTMRPVPVLDEIKSIMGISSSEVLISFIAIGNYKKEYRVAKSHRKNINDIMITD</sequence>
<dbReference type="PANTHER" id="PTHR43673">
    <property type="entry name" value="NAD(P)H NITROREDUCTASE YDGI-RELATED"/>
    <property type="match status" value="1"/>
</dbReference>
<evidence type="ECO:0000259" key="3">
    <source>
        <dbReference type="Pfam" id="PF00881"/>
    </source>
</evidence>
<evidence type="ECO:0000313" key="4">
    <source>
        <dbReference type="EMBL" id="TGD22755.1"/>
    </source>
</evidence>
<dbReference type="PANTHER" id="PTHR43673:SF10">
    <property type="entry name" value="NADH DEHYDROGENASE_NAD(P)H NITROREDUCTASE XCC3605-RELATED"/>
    <property type="match status" value="1"/>
</dbReference>
<dbReference type="RefSeq" id="WP_135373293.1">
    <property type="nucleotide sequence ID" value="NZ_RKLY01000019.1"/>
</dbReference>
<dbReference type="AlphaFoldDB" id="A0A4Z0JIR1"/>
<protein>
    <recommendedName>
        <fullName evidence="3">Nitroreductase domain-containing protein</fullName>
    </recommendedName>
</protein>
<proteinExistence type="inferred from homology"/>
<reference evidence="4 5" key="1">
    <citation type="submission" date="2018-10" db="EMBL/GenBank/DDBJ databases">
        <title>Lactobacillus sp. R7 and Lactobacillus sp. R19 isolated from fermented mustard green product of Taiwan.</title>
        <authorList>
            <person name="Lin S.-T."/>
        </authorList>
    </citation>
    <scope>NUCLEOTIDE SEQUENCE [LARGE SCALE GENOMIC DNA]</scope>
    <source>
        <strain evidence="4 5">BCRC 81127</strain>
    </source>
</reference>
<evidence type="ECO:0000313" key="5">
    <source>
        <dbReference type="Proteomes" id="UP000298021"/>
    </source>
</evidence>
<dbReference type="InterPro" id="IPR029479">
    <property type="entry name" value="Nitroreductase"/>
</dbReference>
<dbReference type="Pfam" id="PF00881">
    <property type="entry name" value="Nitroreductase"/>
    <property type="match status" value="1"/>
</dbReference>
<comment type="caution">
    <text evidence="4">The sequence shown here is derived from an EMBL/GenBank/DDBJ whole genome shotgun (WGS) entry which is preliminary data.</text>
</comment>